<comment type="similarity">
    <text evidence="1 2">Belongs to the universal stress protein A family.</text>
</comment>
<name>A0A8J6N7X9_9BACT</name>
<dbReference type="InterPro" id="IPR014729">
    <property type="entry name" value="Rossmann-like_a/b/a_fold"/>
</dbReference>
<dbReference type="CDD" id="cd00293">
    <property type="entry name" value="USP-like"/>
    <property type="match status" value="1"/>
</dbReference>
<accession>A0A8J6N7X9</accession>
<dbReference type="InterPro" id="IPR006016">
    <property type="entry name" value="UspA"/>
</dbReference>
<dbReference type="Gene3D" id="3.40.50.620">
    <property type="entry name" value="HUPs"/>
    <property type="match status" value="1"/>
</dbReference>
<dbReference type="PANTHER" id="PTHR46268:SF6">
    <property type="entry name" value="UNIVERSAL STRESS PROTEIN UP12"/>
    <property type="match status" value="1"/>
</dbReference>
<dbReference type="PRINTS" id="PR01438">
    <property type="entry name" value="UNVRSLSTRESS"/>
</dbReference>
<proteinExistence type="inferred from homology"/>
<dbReference type="Pfam" id="PF00582">
    <property type="entry name" value="Usp"/>
    <property type="match status" value="1"/>
</dbReference>
<keyword evidence="2" id="KW-0963">Cytoplasm</keyword>
<comment type="caution">
    <text evidence="4">The sequence shown here is derived from an EMBL/GenBank/DDBJ whole genome shotgun (WGS) entry which is preliminary data.</text>
</comment>
<evidence type="ECO:0000256" key="1">
    <source>
        <dbReference type="ARBA" id="ARBA00008791"/>
    </source>
</evidence>
<evidence type="ECO:0000313" key="4">
    <source>
        <dbReference type="EMBL" id="MBC8207571.1"/>
    </source>
</evidence>
<dbReference type="PIRSF" id="PIRSF006276">
    <property type="entry name" value="UspA"/>
    <property type="match status" value="1"/>
</dbReference>
<evidence type="ECO:0000313" key="5">
    <source>
        <dbReference type="Proteomes" id="UP000599024"/>
    </source>
</evidence>
<dbReference type="AlphaFoldDB" id="A0A8J6N7X9"/>
<sequence length="165" mass="17886">MEGIGKITNVVTPIDFSENAQLVANSAAYVAASFNASLTLVFVVQNLEDYSGFFVPQMNLPELEQDLLTNAREKMAQFCDKNEGAYRELGMNALDSKVLVGDVAEQIVDYVAGREGCMVVMGTHGYKGLERIMFGSVANKVVKLAPCPVLTINPYTCCGACNEKD</sequence>
<dbReference type="SUPFAM" id="SSF52402">
    <property type="entry name" value="Adenine nucleotide alpha hydrolases-like"/>
    <property type="match status" value="1"/>
</dbReference>
<dbReference type="Proteomes" id="UP000599024">
    <property type="component" value="Unassembled WGS sequence"/>
</dbReference>
<feature type="domain" description="UspA" evidence="3">
    <location>
        <begin position="8"/>
        <end position="152"/>
    </location>
</feature>
<protein>
    <recommendedName>
        <fullName evidence="2">Universal stress protein</fullName>
    </recommendedName>
</protein>
<evidence type="ECO:0000259" key="3">
    <source>
        <dbReference type="Pfam" id="PF00582"/>
    </source>
</evidence>
<comment type="subcellular location">
    <subcellularLocation>
        <location evidence="2">Cytoplasm</location>
    </subcellularLocation>
</comment>
<organism evidence="4 5">
    <name type="scientific">Candidatus Desulfatifera sulfidica</name>
    <dbReference type="NCBI Taxonomy" id="2841691"/>
    <lineage>
        <taxon>Bacteria</taxon>
        <taxon>Pseudomonadati</taxon>
        <taxon>Thermodesulfobacteriota</taxon>
        <taxon>Desulfobulbia</taxon>
        <taxon>Desulfobulbales</taxon>
        <taxon>Desulfobulbaceae</taxon>
        <taxon>Candidatus Desulfatifera</taxon>
    </lineage>
</organism>
<reference evidence="4 5" key="1">
    <citation type="submission" date="2020-08" db="EMBL/GenBank/DDBJ databases">
        <title>Bridging the membrane lipid divide: bacteria of the FCB group superphylum have the potential to synthesize archaeal ether lipids.</title>
        <authorList>
            <person name="Villanueva L."/>
            <person name="Von Meijenfeldt F.A.B."/>
            <person name="Westbye A.B."/>
            <person name="Yadav S."/>
            <person name="Hopmans E.C."/>
            <person name="Dutilh B.E."/>
            <person name="Sinninghe Damste J.S."/>
        </authorList>
    </citation>
    <scope>NUCLEOTIDE SEQUENCE [LARGE SCALE GENOMIC DNA]</scope>
    <source>
        <strain evidence="4">NIOZ-UU81</strain>
    </source>
</reference>
<dbReference type="InterPro" id="IPR006015">
    <property type="entry name" value="Universal_stress_UspA"/>
</dbReference>
<gene>
    <name evidence="4" type="ORF">H8E79_00155</name>
</gene>
<dbReference type="PANTHER" id="PTHR46268">
    <property type="entry name" value="STRESS RESPONSE PROTEIN NHAX"/>
    <property type="match status" value="1"/>
</dbReference>
<evidence type="ECO:0000256" key="2">
    <source>
        <dbReference type="PIRNR" id="PIRNR006276"/>
    </source>
</evidence>
<dbReference type="GO" id="GO:0005737">
    <property type="term" value="C:cytoplasm"/>
    <property type="evidence" value="ECO:0007669"/>
    <property type="project" value="UniProtKB-SubCell"/>
</dbReference>
<dbReference type="EMBL" id="JACNLK010000004">
    <property type="protein sequence ID" value="MBC8207571.1"/>
    <property type="molecule type" value="Genomic_DNA"/>
</dbReference>